<dbReference type="CDD" id="cd00739">
    <property type="entry name" value="DHPS"/>
    <property type="match status" value="1"/>
</dbReference>
<gene>
    <name evidence="10" type="primary">folP</name>
    <name evidence="10" type="ORF">OCL97_05210</name>
</gene>
<sequence length="258" mass="26658">MGIVNATPDSFSDGGLFLDPDAGLDHALALVAAGADILDIGGESSRPGAQPVSEADEIARVVPLISRVRARTSVPISIDTVKPAVARAAVLAGASIWNDITALSAPGAPETAAELGCEVILMHMQGEPRTMQADPRYGDVVAEVCEFLLARARVAMAAGVARDRIWLDPGIGFGKTLEHNLALLAALDQITALGFPVLLGASRKSFLARLDPAARDPAHRLGGSLAAALVGALAGAACVRVHDVAETVQALRVWEATR</sequence>
<dbReference type="PROSITE" id="PS50972">
    <property type="entry name" value="PTERIN_BINDING"/>
    <property type="match status" value="1"/>
</dbReference>
<comment type="catalytic activity">
    <reaction evidence="1">
        <text>(7,8-dihydropterin-6-yl)methyl diphosphate + 4-aminobenzoate = 7,8-dihydropteroate + diphosphate</text>
        <dbReference type="Rhea" id="RHEA:19949"/>
        <dbReference type="ChEBI" id="CHEBI:17836"/>
        <dbReference type="ChEBI" id="CHEBI:17839"/>
        <dbReference type="ChEBI" id="CHEBI:33019"/>
        <dbReference type="ChEBI" id="CHEBI:72950"/>
        <dbReference type="EC" id="2.5.1.15"/>
    </reaction>
</comment>
<evidence type="ECO:0000259" key="9">
    <source>
        <dbReference type="PROSITE" id="PS50972"/>
    </source>
</evidence>
<dbReference type="SUPFAM" id="SSF51717">
    <property type="entry name" value="Dihydropteroate synthetase-like"/>
    <property type="match status" value="1"/>
</dbReference>
<dbReference type="PANTHER" id="PTHR20941:SF1">
    <property type="entry name" value="FOLIC ACID SYNTHESIS PROTEIN FOL1"/>
    <property type="match status" value="1"/>
</dbReference>
<reference evidence="10 11" key="1">
    <citation type="submission" date="2022-09" db="EMBL/GenBank/DDBJ databases">
        <title>New species of Phenylobacterium.</title>
        <authorList>
            <person name="Mieszkin S."/>
        </authorList>
    </citation>
    <scope>NUCLEOTIDE SEQUENCE [LARGE SCALE GENOMIC DNA]</scope>
    <source>
        <strain evidence="10 11">HK31-G</strain>
    </source>
</reference>
<dbReference type="InterPro" id="IPR000489">
    <property type="entry name" value="Pterin-binding_dom"/>
</dbReference>
<dbReference type="PROSITE" id="PS00793">
    <property type="entry name" value="DHPS_2"/>
    <property type="match status" value="1"/>
</dbReference>
<dbReference type="NCBIfam" id="TIGR01496">
    <property type="entry name" value="DHPS"/>
    <property type="match status" value="1"/>
</dbReference>
<dbReference type="InterPro" id="IPR006390">
    <property type="entry name" value="DHP_synth_dom"/>
</dbReference>
<keyword evidence="11" id="KW-1185">Reference proteome</keyword>
<keyword evidence="6" id="KW-0479">Metal-binding</keyword>
<dbReference type="Gene3D" id="3.20.20.20">
    <property type="entry name" value="Dihydropteroate synthase-like"/>
    <property type="match status" value="1"/>
</dbReference>
<dbReference type="Proteomes" id="UP001598130">
    <property type="component" value="Unassembled WGS sequence"/>
</dbReference>
<evidence type="ECO:0000256" key="6">
    <source>
        <dbReference type="ARBA" id="ARBA00022723"/>
    </source>
</evidence>
<evidence type="ECO:0000256" key="8">
    <source>
        <dbReference type="ARBA" id="ARBA00022909"/>
    </source>
</evidence>
<evidence type="ECO:0000256" key="3">
    <source>
        <dbReference type="ARBA" id="ARBA00004763"/>
    </source>
</evidence>
<organism evidence="10 11">
    <name type="scientific">Phenylobacterium ferrooxidans</name>
    <dbReference type="NCBI Taxonomy" id="2982689"/>
    <lineage>
        <taxon>Bacteria</taxon>
        <taxon>Pseudomonadati</taxon>
        <taxon>Pseudomonadota</taxon>
        <taxon>Alphaproteobacteria</taxon>
        <taxon>Caulobacterales</taxon>
        <taxon>Caulobacteraceae</taxon>
        <taxon>Phenylobacterium</taxon>
    </lineage>
</organism>
<keyword evidence="7" id="KW-0460">Magnesium</keyword>
<dbReference type="Pfam" id="PF00809">
    <property type="entry name" value="Pterin_bind"/>
    <property type="match status" value="1"/>
</dbReference>
<evidence type="ECO:0000256" key="2">
    <source>
        <dbReference type="ARBA" id="ARBA00001946"/>
    </source>
</evidence>
<name>A0ABW6CT37_9CAUL</name>
<dbReference type="InterPro" id="IPR045031">
    <property type="entry name" value="DHP_synth-like"/>
</dbReference>
<keyword evidence="5 10" id="KW-0808">Transferase</keyword>
<evidence type="ECO:0000256" key="4">
    <source>
        <dbReference type="ARBA" id="ARBA00012458"/>
    </source>
</evidence>
<dbReference type="InterPro" id="IPR011005">
    <property type="entry name" value="Dihydropteroate_synth-like_sf"/>
</dbReference>
<evidence type="ECO:0000256" key="5">
    <source>
        <dbReference type="ARBA" id="ARBA00022679"/>
    </source>
</evidence>
<evidence type="ECO:0000313" key="11">
    <source>
        <dbReference type="Proteomes" id="UP001598130"/>
    </source>
</evidence>
<keyword evidence="8" id="KW-0289">Folate biosynthesis</keyword>
<dbReference type="GO" id="GO:0004156">
    <property type="term" value="F:dihydropteroate synthase activity"/>
    <property type="evidence" value="ECO:0007669"/>
    <property type="project" value="UniProtKB-EC"/>
</dbReference>
<proteinExistence type="predicted"/>
<protein>
    <recommendedName>
        <fullName evidence="4">dihydropteroate synthase</fullName>
        <ecNumber evidence="4">2.5.1.15</ecNumber>
    </recommendedName>
</protein>
<comment type="cofactor">
    <cofactor evidence="2">
        <name>Mg(2+)</name>
        <dbReference type="ChEBI" id="CHEBI:18420"/>
    </cofactor>
</comment>
<accession>A0ABW6CT37</accession>
<dbReference type="PANTHER" id="PTHR20941">
    <property type="entry name" value="FOLATE SYNTHESIS PROTEINS"/>
    <property type="match status" value="1"/>
</dbReference>
<comment type="pathway">
    <text evidence="3">Cofactor biosynthesis; tetrahydrofolate biosynthesis; 7,8-dihydrofolate from 2-amino-4-hydroxy-6-hydroxymethyl-7,8-dihydropteridine diphosphate and 4-aminobenzoate: step 1/2.</text>
</comment>
<dbReference type="EC" id="2.5.1.15" evidence="4"/>
<evidence type="ECO:0000256" key="1">
    <source>
        <dbReference type="ARBA" id="ARBA00000012"/>
    </source>
</evidence>
<feature type="domain" description="Pterin-binding" evidence="9">
    <location>
        <begin position="1"/>
        <end position="252"/>
    </location>
</feature>
<dbReference type="RefSeq" id="WP_377368247.1">
    <property type="nucleotide sequence ID" value="NZ_JAOTJD010000006.1"/>
</dbReference>
<evidence type="ECO:0000256" key="7">
    <source>
        <dbReference type="ARBA" id="ARBA00022842"/>
    </source>
</evidence>
<comment type="caution">
    <text evidence="10">The sequence shown here is derived from an EMBL/GenBank/DDBJ whole genome shotgun (WGS) entry which is preliminary data.</text>
</comment>
<evidence type="ECO:0000313" key="10">
    <source>
        <dbReference type="EMBL" id="MFD3263367.1"/>
    </source>
</evidence>
<dbReference type="EMBL" id="JAOTJD010000006">
    <property type="protein sequence ID" value="MFD3263367.1"/>
    <property type="molecule type" value="Genomic_DNA"/>
</dbReference>